<feature type="transmembrane region" description="Helical" evidence="1">
    <location>
        <begin position="58"/>
        <end position="78"/>
    </location>
</feature>
<feature type="transmembrane region" description="Helical" evidence="1">
    <location>
        <begin position="460"/>
        <end position="483"/>
    </location>
</feature>
<evidence type="ECO:0000313" key="3">
    <source>
        <dbReference type="Proteomes" id="UP000241093"/>
    </source>
</evidence>
<accession>A0A2T4IA08</accession>
<dbReference type="Proteomes" id="UP000241093">
    <property type="component" value="Unassembled WGS sequence"/>
</dbReference>
<evidence type="ECO:0000256" key="1">
    <source>
        <dbReference type="SAM" id="Phobius"/>
    </source>
</evidence>
<feature type="transmembrane region" description="Helical" evidence="1">
    <location>
        <begin position="263"/>
        <end position="285"/>
    </location>
</feature>
<feature type="transmembrane region" description="Helical" evidence="1">
    <location>
        <begin position="329"/>
        <end position="351"/>
    </location>
</feature>
<sequence length="505" mass="55357">MNKVTKFFGSIPEFFKRNYVLLILALADVAIMAIPFYMDNFIPNMNANFRLAQSDYSQAGAIYGYVSLPCYILGAWLGDKFRAKSMVVLGIVITGVLGVWYVILPFVPLLAGNTDHVLQGAFRNLMVVQLCIIFAGFAFATCALFWAPLWKLVKNVNTEHLPKELQEKQVGKNNGIQGMLNGLIGLAIALFGTLLLELQNHEILGKVGGENGVSIGFLILISLYAGFIILSALLALFLIKEPKLQEPPSFSVKALVSVIKDKTVILLAILVLGVYMLQMGLSSYVNYLKNVFWVPGLAVMLIGLMRTYAMRFMISGWFGKYADKKNSYIPLICIGLLLGMLLVGVGIILPGFGLDNITNDTDPNLKKASTIILQVAAGLNLVVMGAVTWAVVTIRWSPIGTDLRIANEKYAAAVNVVSVIAFTPDAFFKQIRSAIEAKHQMTIIINGRASIVADRVGNQLILLVVLGFGLLGLISGIILHFVLQSRNKWEALESRLQVIESKIKN</sequence>
<feature type="transmembrane region" description="Helical" evidence="1">
    <location>
        <begin position="85"/>
        <end position="107"/>
    </location>
</feature>
<feature type="transmembrane region" description="Helical" evidence="1">
    <location>
        <begin position="215"/>
        <end position="239"/>
    </location>
</feature>
<dbReference type="Gene3D" id="1.20.1250.20">
    <property type="entry name" value="MFS general substrate transporter like domains"/>
    <property type="match status" value="1"/>
</dbReference>
<keyword evidence="1" id="KW-1133">Transmembrane helix</keyword>
<dbReference type="EMBL" id="LAUU01000008">
    <property type="protein sequence ID" value="PTD31387.1"/>
    <property type="molecule type" value="Genomic_DNA"/>
</dbReference>
<feature type="transmembrane region" description="Helical" evidence="1">
    <location>
        <begin position="291"/>
        <end position="309"/>
    </location>
</feature>
<comment type="caution">
    <text evidence="2">The sequence shown here is derived from an EMBL/GenBank/DDBJ whole genome shotgun (WGS) entry which is preliminary data.</text>
</comment>
<feature type="transmembrane region" description="Helical" evidence="1">
    <location>
        <begin position="127"/>
        <end position="153"/>
    </location>
</feature>
<feature type="transmembrane region" description="Helical" evidence="1">
    <location>
        <begin position="174"/>
        <end position="195"/>
    </location>
</feature>
<keyword evidence="1" id="KW-0812">Transmembrane</keyword>
<reference evidence="2 3" key="1">
    <citation type="submission" date="2015-04" db="EMBL/GenBank/DDBJ databases">
        <title>Genome sequence of Mycoplasma leachii strain 06049.</title>
        <authorList>
            <person name="Sirand-Pugnet P."/>
            <person name="Breton M."/>
            <person name="Dordet-Frisoni E."/>
            <person name="Baranowski E."/>
            <person name="Barre A."/>
            <person name="Couture C."/>
            <person name="Dupuy V."/>
            <person name="Gaurivaud P."/>
            <person name="Jacob D."/>
            <person name="Lemaitre C."/>
            <person name="Manso-Silvan L."/>
            <person name="Nikolski M."/>
            <person name="Nouvel L.-X."/>
            <person name="Poumarat F."/>
            <person name="Tardy F."/>
            <person name="Thebault P."/>
            <person name="Theil S."/>
            <person name="Citti C."/>
            <person name="Thiaucourt F."/>
            <person name="Blanchard A."/>
        </authorList>
    </citation>
    <scope>NUCLEOTIDE SEQUENCE [LARGE SCALE GENOMIC DNA]</scope>
    <source>
        <strain evidence="2 3">06049</strain>
    </source>
</reference>
<protein>
    <submittedName>
        <fullName evidence="2">Putative permease</fullName>
    </submittedName>
</protein>
<gene>
    <name evidence="2" type="ORF">MLEAa_4060</name>
</gene>
<evidence type="ECO:0000313" key="2">
    <source>
        <dbReference type="EMBL" id="PTD31387.1"/>
    </source>
</evidence>
<dbReference type="SUPFAM" id="SSF103473">
    <property type="entry name" value="MFS general substrate transporter"/>
    <property type="match status" value="1"/>
</dbReference>
<organism evidence="2 3">
    <name type="scientific">Mycoplasma leachii 06049</name>
    <dbReference type="NCBI Taxonomy" id="1188244"/>
    <lineage>
        <taxon>Bacteria</taxon>
        <taxon>Bacillati</taxon>
        <taxon>Mycoplasmatota</taxon>
        <taxon>Mollicutes</taxon>
        <taxon>Mycoplasmataceae</taxon>
        <taxon>Mycoplasma</taxon>
    </lineage>
</organism>
<dbReference type="AlphaFoldDB" id="A0A2T4IA08"/>
<name>A0A2T4IA08_9MOLU</name>
<feature type="transmembrane region" description="Helical" evidence="1">
    <location>
        <begin position="371"/>
        <end position="394"/>
    </location>
</feature>
<keyword evidence="1" id="KW-0472">Membrane</keyword>
<dbReference type="RefSeq" id="WP_107669740.1">
    <property type="nucleotide sequence ID" value="NZ_LAUU01000008.1"/>
</dbReference>
<proteinExistence type="predicted"/>
<feature type="transmembrane region" description="Helical" evidence="1">
    <location>
        <begin position="20"/>
        <end position="38"/>
    </location>
</feature>
<dbReference type="InterPro" id="IPR036259">
    <property type="entry name" value="MFS_trans_sf"/>
</dbReference>